<dbReference type="RefSeq" id="WP_091841970.1">
    <property type="nucleotide sequence ID" value="NZ_FOAN01000012.1"/>
</dbReference>
<evidence type="ECO:0000256" key="1">
    <source>
        <dbReference type="ARBA" id="ARBA00010211"/>
    </source>
</evidence>
<dbReference type="SUPFAM" id="SSF56529">
    <property type="entry name" value="FAH"/>
    <property type="match status" value="1"/>
</dbReference>
<keyword evidence="2" id="KW-0479">Metal-binding</keyword>
<dbReference type="STRING" id="1036779.SAMN04515666_11275"/>
<dbReference type="PANTHER" id="PTHR42796">
    <property type="entry name" value="FUMARYLACETOACETATE HYDROLASE DOMAIN-CONTAINING PROTEIN 2A-RELATED"/>
    <property type="match status" value="1"/>
</dbReference>
<dbReference type="InterPro" id="IPR011234">
    <property type="entry name" value="Fumarylacetoacetase-like_C"/>
</dbReference>
<sequence length="282" mass="30590">MRFATFRLQGGPSWGLIKGDEAVDLGAVLSARYPDLKSVIAASALAEVAAATASAPCHPLSAVTWLPVVPNPDKILCVGLNYEMHRKETGRAEVENPTIFARFANSQIGHGADIVRPRISHELDFEGELAIVIGKPGRYIAREDAFAHVAGYACYNDGSVRDFQRHTHQFTPGKNFPDTGAFGPWMMTPDELGPLPDLRLQTRVNGQVVQDATFEQMIFDIPMIIAYCSSFTRLEPGDVIATGTPGGVGAKRNPPLWLKPGDVVEVEIDRLGILRNGIADEA</sequence>
<feature type="domain" description="Fumarylacetoacetase-like C-terminal" evidence="3">
    <location>
        <begin position="74"/>
        <end position="278"/>
    </location>
</feature>
<protein>
    <submittedName>
        <fullName evidence="4">2-keto-4-pentenoate hydratase/2-oxohepta-3-ene-1,7-dioic acid hydratase (Catechol pathway)</fullName>
    </submittedName>
</protein>
<dbReference type="FunFam" id="3.90.850.10:FF:000008">
    <property type="entry name" value="FAA hydrolase family protein"/>
    <property type="match status" value="1"/>
</dbReference>
<keyword evidence="5" id="KW-1185">Reference proteome</keyword>
<evidence type="ECO:0000259" key="3">
    <source>
        <dbReference type="Pfam" id="PF01557"/>
    </source>
</evidence>
<dbReference type="AlphaFoldDB" id="A0A1H7YQK5"/>
<evidence type="ECO:0000313" key="5">
    <source>
        <dbReference type="Proteomes" id="UP000199664"/>
    </source>
</evidence>
<dbReference type="Pfam" id="PF01557">
    <property type="entry name" value="FAA_hydrolase"/>
    <property type="match status" value="1"/>
</dbReference>
<gene>
    <name evidence="4" type="ORF">SAMN04515666_11275</name>
</gene>
<organism evidence="4 5">
    <name type="scientific">Bosea lupini</name>
    <dbReference type="NCBI Taxonomy" id="1036779"/>
    <lineage>
        <taxon>Bacteria</taxon>
        <taxon>Pseudomonadati</taxon>
        <taxon>Pseudomonadota</taxon>
        <taxon>Alphaproteobacteria</taxon>
        <taxon>Hyphomicrobiales</taxon>
        <taxon>Boseaceae</taxon>
        <taxon>Bosea</taxon>
    </lineage>
</organism>
<dbReference type="PANTHER" id="PTHR42796:SF4">
    <property type="entry name" value="FUMARYLACETOACETATE HYDROLASE DOMAIN-CONTAINING PROTEIN 2A"/>
    <property type="match status" value="1"/>
</dbReference>
<evidence type="ECO:0000313" key="4">
    <source>
        <dbReference type="EMBL" id="SEM48536.1"/>
    </source>
</evidence>
<dbReference type="InterPro" id="IPR051121">
    <property type="entry name" value="FAH"/>
</dbReference>
<dbReference type="Proteomes" id="UP000199664">
    <property type="component" value="Unassembled WGS sequence"/>
</dbReference>
<dbReference type="GO" id="GO:0044281">
    <property type="term" value="P:small molecule metabolic process"/>
    <property type="evidence" value="ECO:0007669"/>
    <property type="project" value="UniProtKB-ARBA"/>
</dbReference>
<dbReference type="EMBL" id="FOAN01000012">
    <property type="protein sequence ID" value="SEM48536.1"/>
    <property type="molecule type" value="Genomic_DNA"/>
</dbReference>
<dbReference type="GO" id="GO:0046872">
    <property type="term" value="F:metal ion binding"/>
    <property type="evidence" value="ECO:0007669"/>
    <property type="project" value="UniProtKB-KW"/>
</dbReference>
<accession>A0A1H7YQK5</accession>
<dbReference type="InterPro" id="IPR036663">
    <property type="entry name" value="Fumarylacetoacetase_C_sf"/>
</dbReference>
<evidence type="ECO:0000256" key="2">
    <source>
        <dbReference type="ARBA" id="ARBA00022723"/>
    </source>
</evidence>
<dbReference type="GO" id="GO:0003824">
    <property type="term" value="F:catalytic activity"/>
    <property type="evidence" value="ECO:0007669"/>
    <property type="project" value="InterPro"/>
</dbReference>
<name>A0A1H7YQK5_9HYPH</name>
<dbReference type="OrthoDB" id="5197601at2"/>
<dbReference type="Gene3D" id="3.90.850.10">
    <property type="entry name" value="Fumarylacetoacetase-like, C-terminal domain"/>
    <property type="match status" value="1"/>
</dbReference>
<reference evidence="5" key="1">
    <citation type="submission" date="2016-10" db="EMBL/GenBank/DDBJ databases">
        <authorList>
            <person name="Varghese N."/>
            <person name="Submissions S."/>
        </authorList>
    </citation>
    <scope>NUCLEOTIDE SEQUENCE [LARGE SCALE GENOMIC DNA]</scope>
    <source>
        <strain evidence="5">LMG 26383,CCUG 61248,R- 45681</strain>
    </source>
</reference>
<proteinExistence type="inferred from homology"/>
<comment type="similarity">
    <text evidence="1">Belongs to the FAH family.</text>
</comment>